<dbReference type="PROSITE" id="PS50920">
    <property type="entry name" value="SOLCAR"/>
    <property type="match status" value="3"/>
</dbReference>
<evidence type="ECO:0000256" key="9">
    <source>
        <dbReference type="ARBA" id="ARBA00023136"/>
    </source>
</evidence>
<keyword evidence="9 10" id="KW-0472">Membrane</keyword>
<evidence type="ECO:0000256" key="11">
    <source>
        <dbReference type="RuleBase" id="RU000488"/>
    </source>
</evidence>
<reference evidence="13" key="1">
    <citation type="submission" date="2021-01" db="EMBL/GenBank/DDBJ databases">
        <authorList>
            <person name="Corre E."/>
            <person name="Pelletier E."/>
            <person name="Niang G."/>
            <person name="Scheremetjew M."/>
            <person name="Finn R."/>
            <person name="Kale V."/>
            <person name="Holt S."/>
            <person name="Cochrane G."/>
            <person name="Meng A."/>
            <person name="Brown T."/>
            <person name="Cohen L."/>
        </authorList>
    </citation>
    <scope>NUCLEOTIDE SEQUENCE</scope>
    <source>
        <strain evidence="13">UTEX LB 985</strain>
    </source>
</reference>
<feature type="transmembrane region" description="Helical" evidence="12">
    <location>
        <begin position="62"/>
        <end position="85"/>
    </location>
</feature>
<comment type="subcellular location">
    <subcellularLocation>
        <location evidence="1">Mitochondrion inner membrane</location>
        <topology evidence="1">Multi-pass membrane protein</topology>
    </subcellularLocation>
</comment>
<gene>
    <name evidence="13" type="ORF">CBRE1094_LOCUS46540</name>
</gene>
<dbReference type="GO" id="GO:0055085">
    <property type="term" value="P:transmembrane transport"/>
    <property type="evidence" value="ECO:0007669"/>
    <property type="project" value="InterPro"/>
</dbReference>
<dbReference type="InterPro" id="IPR002067">
    <property type="entry name" value="MCP"/>
</dbReference>
<dbReference type="InterPro" id="IPR018108">
    <property type="entry name" value="MCP_transmembrane"/>
</dbReference>
<dbReference type="PANTHER" id="PTHR45667">
    <property type="entry name" value="S-ADENOSYLMETHIONINE MITOCHONDRIAL CARRIER PROTEIN"/>
    <property type="match status" value="1"/>
</dbReference>
<evidence type="ECO:0000256" key="3">
    <source>
        <dbReference type="ARBA" id="ARBA00022448"/>
    </source>
</evidence>
<dbReference type="PRINTS" id="PR00926">
    <property type="entry name" value="MITOCARRIER"/>
</dbReference>
<keyword evidence="3 11" id="KW-0813">Transport</keyword>
<evidence type="ECO:0000313" key="13">
    <source>
        <dbReference type="EMBL" id="CAD9553939.1"/>
    </source>
</evidence>
<keyword evidence="8" id="KW-0496">Mitochondrion</keyword>
<evidence type="ECO:0000256" key="2">
    <source>
        <dbReference type="ARBA" id="ARBA00006375"/>
    </source>
</evidence>
<dbReference type="EMBL" id="HBGU01085278">
    <property type="protein sequence ID" value="CAD9553939.1"/>
    <property type="molecule type" value="Transcribed_RNA"/>
</dbReference>
<keyword evidence="6" id="KW-0999">Mitochondrion inner membrane</keyword>
<dbReference type="Pfam" id="PF00153">
    <property type="entry name" value="Mito_carr"/>
    <property type="match status" value="3"/>
</dbReference>
<feature type="transmembrane region" description="Helical" evidence="12">
    <location>
        <begin position="20"/>
        <end position="41"/>
    </location>
</feature>
<evidence type="ECO:0000256" key="8">
    <source>
        <dbReference type="ARBA" id="ARBA00023128"/>
    </source>
</evidence>
<sequence>MPAASASAEESADLEVKVPFTLALIAGGCAGTTVDVALYPLDTLKTRLQSSDGFWKAGGFRGIYNGVLATALGASPGSAMFFSAYEGMKPRLKQLNGGKEHWLHHSMSASCGEVAACLVRVPTAVVTQRMQVGLYKTFPEAVTKIAAENGIATFFTGYWTTVAREIPFSFIQFPLYEGLKKMWAYTQGAETSPTQGAMVGSFSGAVAAAATCPLDVVKTRMMLGAKTKTGEPYAGRGTLRSLQTIVAEEGALALFSGLGPRVGWITVGGFVFFGAYEKAQEVLWKTGTWGAKPKFEM</sequence>
<evidence type="ECO:0000256" key="10">
    <source>
        <dbReference type="PROSITE-ProRule" id="PRU00282"/>
    </source>
</evidence>
<feature type="repeat" description="Solcar" evidence="10">
    <location>
        <begin position="191"/>
        <end position="282"/>
    </location>
</feature>
<name>A0A7S2NPY0_9EUKA</name>
<dbReference type="GO" id="GO:0005743">
    <property type="term" value="C:mitochondrial inner membrane"/>
    <property type="evidence" value="ECO:0007669"/>
    <property type="project" value="UniProtKB-SubCell"/>
</dbReference>
<protein>
    <recommendedName>
        <fullName evidence="14">Mitochondrial carrier protein</fullName>
    </recommendedName>
</protein>
<evidence type="ECO:0000256" key="4">
    <source>
        <dbReference type="ARBA" id="ARBA00022692"/>
    </source>
</evidence>
<evidence type="ECO:0000256" key="12">
    <source>
        <dbReference type="SAM" id="Phobius"/>
    </source>
</evidence>
<dbReference type="InterPro" id="IPR023395">
    <property type="entry name" value="MCP_dom_sf"/>
</dbReference>
<accession>A0A7S2NPY0</accession>
<dbReference type="FunFam" id="1.50.40.10:FF:000018">
    <property type="entry name" value="S-adenosylmethionine mitochondrial carrier protein-like"/>
    <property type="match status" value="1"/>
</dbReference>
<keyword evidence="5" id="KW-0677">Repeat</keyword>
<dbReference type="Gene3D" id="1.50.40.10">
    <property type="entry name" value="Mitochondrial carrier domain"/>
    <property type="match status" value="2"/>
</dbReference>
<evidence type="ECO:0000256" key="6">
    <source>
        <dbReference type="ARBA" id="ARBA00022792"/>
    </source>
</evidence>
<evidence type="ECO:0000256" key="5">
    <source>
        <dbReference type="ARBA" id="ARBA00022737"/>
    </source>
</evidence>
<dbReference type="AlphaFoldDB" id="A0A7S2NPY0"/>
<dbReference type="SUPFAM" id="SSF103506">
    <property type="entry name" value="Mitochondrial carrier"/>
    <property type="match status" value="1"/>
</dbReference>
<keyword evidence="7 12" id="KW-1133">Transmembrane helix</keyword>
<comment type="similarity">
    <text evidence="2 11">Belongs to the mitochondrial carrier (TC 2.A.29) family.</text>
</comment>
<proteinExistence type="inferred from homology"/>
<keyword evidence="4 10" id="KW-0812">Transmembrane</keyword>
<organism evidence="13">
    <name type="scientific">Haptolina brevifila</name>
    <dbReference type="NCBI Taxonomy" id="156173"/>
    <lineage>
        <taxon>Eukaryota</taxon>
        <taxon>Haptista</taxon>
        <taxon>Haptophyta</taxon>
        <taxon>Prymnesiophyceae</taxon>
        <taxon>Prymnesiales</taxon>
        <taxon>Prymnesiaceae</taxon>
        <taxon>Haptolina</taxon>
    </lineage>
</organism>
<evidence type="ECO:0000256" key="7">
    <source>
        <dbReference type="ARBA" id="ARBA00022989"/>
    </source>
</evidence>
<evidence type="ECO:0000256" key="1">
    <source>
        <dbReference type="ARBA" id="ARBA00004448"/>
    </source>
</evidence>
<feature type="repeat" description="Solcar" evidence="10">
    <location>
        <begin position="18"/>
        <end position="91"/>
    </location>
</feature>
<feature type="repeat" description="Solcar" evidence="10">
    <location>
        <begin position="100"/>
        <end position="182"/>
    </location>
</feature>
<evidence type="ECO:0008006" key="14">
    <source>
        <dbReference type="Google" id="ProtNLM"/>
    </source>
</evidence>